<dbReference type="InterPro" id="IPR036890">
    <property type="entry name" value="HATPase_C_sf"/>
</dbReference>
<comment type="caution">
    <text evidence="7">The sequence shown here is derived from an EMBL/GenBank/DDBJ whole genome shotgun (WGS) entry which is preliminary data.</text>
</comment>
<gene>
    <name evidence="9" type="ORF">DW707_10155</name>
    <name evidence="8" type="ORF">DW914_07120</name>
    <name evidence="7" type="ORF">DWY96_11690</name>
</gene>
<dbReference type="EMBL" id="QRTF01000027">
    <property type="protein sequence ID" value="RGQ47218.1"/>
    <property type="molecule type" value="Genomic_DNA"/>
</dbReference>
<keyword evidence="2" id="KW-0808">Transferase</keyword>
<feature type="transmembrane region" description="Helical" evidence="5">
    <location>
        <begin position="203"/>
        <end position="225"/>
    </location>
</feature>
<protein>
    <submittedName>
        <fullName evidence="7">ATP-binding protein</fullName>
    </submittedName>
</protein>
<dbReference type="Gene3D" id="3.30.565.10">
    <property type="entry name" value="Histidine kinase-like ATPase, C-terminal domain"/>
    <property type="match status" value="1"/>
</dbReference>
<keyword evidence="7" id="KW-0067">ATP-binding</keyword>
<dbReference type="SUPFAM" id="SSF55890">
    <property type="entry name" value="Sporulation response regulatory protein Spo0B"/>
    <property type="match status" value="1"/>
</dbReference>
<dbReference type="EMBL" id="QSKW01000015">
    <property type="protein sequence ID" value="RHE96997.1"/>
    <property type="molecule type" value="Genomic_DNA"/>
</dbReference>
<dbReference type="Proteomes" id="UP000283492">
    <property type="component" value="Unassembled WGS sequence"/>
</dbReference>
<keyword evidence="5" id="KW-1133">Transmembrane helix</keyword>
<keyword evidence="1" id="KW-0597">Phosphoprotein</keyword>
<evidence type="ECO:0000313" key="12">
    <source>
        <dbReference type="Proteomes" id="UP000286271"/>
    </source>
</evidence>
<dbReference type="GO" id="GO:0000155">
    <property type="term" value="F:phosphorelay sensor kinase activity"/>
    <property type="evidence" value="ECO:0007669"/>
    <property type="project" value="InterPro"/>
</dbReference>
<feature type="transmembrane region" description="Helical" evidence="5">
    <location>
        <begin position="12"/>
        <end position="31"/>
    </location>
</feature>
<dbReference type="CDD" id="cd16935">
    <property type="entry name" value="HATPase_AgrC-ComD-like"/>
    <property type="match status" value="1"/>
</dbReference>
<dbReference type="InterPro" id="IPR016120">
    <property type="entry name" value="Sig_transdc_His_kin_SpoOB"/>
</dbReference>
<keyword evidence="4" id="KW-0175">Coiled coil</keyword>
<evidence type="ECO:0000313" key="11">
    <source>
        <dbReference type="Proteomes" id="UP000283738"/>
    </source>
</evidence>
<reference evidence="10 11" key="1">
    <citation type="submission" date="2018-08" db="EMBL/GenBank/DDBJ databases">
        <title>A genome reference for cultivated species of the human gut microbiota.</title>
        <authorList>
            <person name="Zou Y."/>
            <person name="Xue W."/>
            <person name="Luo G."/>
        </authorList>
    </citation>
    <scope>NUCLEOTIDE SEQUENCE [LARGE SCALE GENOMIC DNA]</scope>
    <source>
        <strain evidence="7 11">AF28-15</strain>
        <strain evidence="9 12">AM27-11</strain>
        <strain evidence="8 10">AM42-1AC</strain>
    </source>
</reference>
<evidence type="ECO:0000256" key="2">
    <source>
        <dbReference type="ARBA" id="ARBA00022679"/>
    </source>
</evidence>
<dbReference type="InterPro" id="IPR032834">
    <property type="entry name" value="NatK-like_C"/>
</dbReference>
<evidence type="ECO:0000256" key="3">
    <source>
        <dbReference type="ARBA" id="ARBA00022777"/>
    </source>
</evidence>
<feature type="transmembrane region" description="Helical" evidence="5">
    <location>
        <begin position="131"/>
        <end position="150"/>
    </location>
</feature>
<dbReference type="RefSeq" id="WP_118110989.1">
    <property type="nucleotide sequence ID" value="NZ_CABJFX010000009.1"/>
</dbReference>
<dbReference type="EMBL" id="QSFX01000009">
    <property type="protein sequence ID" value="RHA89743.1"/>
    <property type="molecule type" value="Genomic_DNA"/>
</dbReference>
<dbReference type="Proteomes" id="UP000286271">
    <property type="component" value="Unassembled WGS sequence"/>
</dbReference>
<feature type="transmembrane region" description="Helical" evidence="5">
    <location>
        <begin position="93"/>
        <end position="111"/>
    </location>
</feature>
<feature type="transmembrane region" description="Helical" evidence="5">
    <location>
        <begin position="68"/>
        <end position="86"/>
    </location>
</feature>
<evidence type="ECO:0000313" key="8">
    <source>
        <dbReference type="EMBL" id="RHA89743.1"/>
    </source>
</evidence>
<evidence type="ECO:0000256" key="1">
    <source>
        <dbReference type="ARBA" id="ARBA00022553"/>
    </source>
</evidence>
<dbReference type="GO" id="GO:0042802">
    <property type="term" value="F:identical protein binding"/>
    <property type="evidence" value="ECO:0007669"/>
    <property type="project" value="TreeGrafter"/>
</dbReference>
<feature type="transmembrane region" description="Helical" evidence="5">
    <location>
        <begin position="170"/>
        <end position="191"/>
    </location>
</feature>
<proteinExistence type="predicted"/>
<sequence>MLPPLSRVFEICLYSLLNFFPFLIFALYPFLDDLRFSRTKTGLLIVVLTFLQILFGLLACFSTGNISAVLSLISTLSYAFFYFTVIRKSPGQLLFVLLMISNIANLVVITAKCLEGQFFPDFALLPYRYSMSLFMVIVEIFILIPVFIFLKKVITPAISCSQSFHEWRYLWLIPATFYLIWYYMVYGNSTLSGLEIALNPKNIIVSVFVNAGALLIYSIVARLIVNQEQILKLQQQNHQLELQTVQYEKLQERIEDARRAKHDLHHHLSVMQAYLEKKDYESLASYLEQYCKQLPDHSLITFCENIDANIVLSHYAQEAERLGIAYSVVANIPASCPVEDHDLSVLFGNLLENAVDACVASKTTARSIFVRAVYEKGSLCIAIDNTFDGKIIQDPDGTFLSCKHAGKGLGTVSVRTIASKYHGTCRFDWKDQTFFASVICFRK</sequence>
<feature type="coiled-coil region" evidence="4">
    <location>
        <begin position="223"/>
        <end position="267"/>
    </location>
</feature>
<keyword evidence="7" id="KW-0547">Nucleotide-binding</keyword>
<feature type="transmembrane region" description="Helical" evidence="5">
    <location>
        <begin position="43"/>
        <end position="62"/>
    </location>
</feature>
<dbReference type="PANTHER" id="PTHR40448">
    <property type="entry name" value="TWO-COMPONENT SENSOR HISTIDINE KINASE"/>
    <property type="match status" value="1"/>
</dbReference>
<dbReference type="Pfam" id="PF14501">
    <property type="entry name" value="HATPase_c_5"/>
    <property type="match status" value="1"/>
</dbReference>
<accession>A0A3R5Y2J4</accession>
<evidence type="ECO:0000313" key="10">
    <source>
        <dbReference type="Proteomes" id="UP000283492"/>
    </source>
</evidence>
<evidence type="ECO:0000259" key="6">
    <source>
        <dbReference type="Pfam" id="PF14501"/>
    </source>
</evidence>
<keyword evidence="3" id="KW-0418">Kinase</keyword>
<keyword evidence="5" id="KW-0472">Membrane</keyword>
<evidence type="ECO:0000256" key="5">
    <source>
        <dbReference type="SAM" id="Phobius"/>
    </source>
</evidence>
<dbReference type="GO" id="GO:0005524">
    <property type="term" value="F:ATP binding"/>
    <property type="evidence" value="ECO:0007669"/>
    <property type="project" value="UniProtKB-KW"/>
</dbReference>
<dbReference type="PANTHER" id="PTHR40448:SF1">
    <property type="entry name" value="TWO-COMPONENT SENSOR HISTIDINE KINASE"/>
    <property type="match status" value="1"/>
</dbReference>
<dbReference type="SUPFAM" id="SSF55874">
    <property type="entry name" value="ATPase domain of HSP90 chaperone/DNA topoisomerase II/histidine kinase"/>
    <property type="match status" value="1"/>
</dbReference>
<keyword evidence="5" id="KW-0812">Transmembrane</keyword>
<name>A0A3R5Y2J4_9FIRM</name>
<evidence type="ECO:0000313" key="7">
    <source>
        <dbReference type="EMBL" id="RGQ47218.1"/>
    </source>
</evidence>
<dbReference type="AlphaFoldDB" id="A0A3R5Y2J4"/>
<feature type="domain" description="Sensor histidine kinase NatK-like C-terminal" evidence="6">
    <location>
        <begin position="341"/>
        <end position="438"/>
    </location>
</feature>
<organism evidence="7 11">
    <name type="scientific">Roseburia inulinivorans</name>
    <dbReference type="NCBI Taxonomy" id="360807"/>
    <lineage>
        <taxon>Bacteria</taxon>
        <taxon>Bacillati</taxon>
        <taxon>Bacillota</taxon>
        <taxon>Clostridia</taxon>
        <taxon>Lachnospirales</taxon>
        <taxon>Lachnospiraceae</taxon>
        <taxon>Roseburia</taxon>
    </lineage>
</organism>
<dbReference type="Proteomes" id="UP000283738">
    <property type="component" value="Unassembled WGS sequence"/>
</dbReference>
<evidence type="ECO:0000256" key="4">
    <source>
        <dbReference type="SAM" id="Coils"/>
    </source>
</evidence>
<evidence type="ECO:0000313" key="9">
    <source>
        <dbReference type="EMBL" id="RHE96997.1"/>
    </source>
</evidence>